<accession>A0A399D7N4</accession>
<proteinExistence type="predicted"/>
<evidence type="ECO:0000313" key="2">
    <source>
        <dbReference type="EMBL" id="RIH66340.1"/>
    </source>
</evidence>
<dbReference type="PANTHER" id="PTHR12110">
    <property type="entry name" value="HYDROXYPYRUVATE ISOMERASE"/>
    <property type="match status" value="1"/>
</dbReference>
<sequence>MEKPVLTSRRSFIKSLTAVPALSVTGLTPFFIQSEKKEEPFSHKFKLSLNVYSFNSPLREGTIDLFDVLNFCARYNFDAIDPTGYYFPGYPVPPADEFINTFKRKAFLLGLDISGTGVRNDFANPDAEAREADIQMIKKWIEAAARLGIPNLRIFAGTNPHKGFSRDQVFEWMAKDIRECCDYGQQFGVIIALQNHNDFLKTADDVDRIFEMVDSEWLGLNLDIGSYRQHDPYREIEKNIHRAVTWQIKENVWIDGKETPTDFVKLFELVKKAGYRGYLPLETLGAGDPFEKIPRLLKNVKEALQTILP</sequence>
<comment type="caution">
    <text evidence="2">The sequence shown here is derived from an EMBL/GenBank/DDBJ whole genome shotgun (WGS) entry which is preliminary data.</text>
</comment>
<evidence type="ECO:0000259" key="1">
    <source>
        <dbReference type="Pfam" id="PF01261"/>
    </source>
</evidence>
<dbReference type="InterPro" id="IPR013022">
    <property type="entry name" value="Xyl_isomerase-like_TIM-brl"/>
</dbReference>
<dbReference type="InterPro" id="IPR050312">
    <property type="entry name" value="IolE/XylAMocC-like"/>
</dbReference>
<dbReference type="SUPFAM" id="SSF51658">
    <property type="entry name" value="Xylose isomerase-like"/>
    <property type="match status" value="1"/>
</dbReference>
<organism evidence="2 3">
    <name type="scientific">Mariniphaga sediminis</name>
    <dbReference type="NCBI Taxonomy" id="1628158"/>
    <lineage>
        <taxon>Bacteria</taxon>
        <taxon>Pseudomonadati</taxon>
        <taxon>Bacteroidota</taxon>
        <taxon>Bacteroidia</taxon>
        <taxon>Marinilabiliales</taxon>
        <taxon>Prolixibacteraceae</taxon>
        <taxon>Mariniphaga</taxon>
    </lineage>
</organism>
<keyword evidence="3" id="KW-1185">Reference proteome</keyword>
<protein>
    <submittedName>
        <fullName evidence="2">Sugar phosphate isomerase/epimerase</fullName>
    </submittedName>
</protein>
<gene>
    <name evidence="2" type="ORF">D1164_05370</name>
</gene>
<dbReference type="GO" id="GO:0016853">
    <property type="term" value="F:isomerase activity"/>
    <property type="evidence" value="ECO:0007669"/>
    <property type="project" value="UniProtKB-KW"/>
</dbReference>
<dbReference type="Gene3D" id="3.20.20.150">
    <property type="entry name" value="Divalent-metal-dependent TIM barrel enzymes"/>
    <property type="match status" value="1"/>
</dbReference>
<dbReference type="OrthoDB" id="1114629at2"/>
<name>A0A399D7N4_9BACT</name>
<reference evidence="2 3" key="1">
    <citation type="journal article" date="2015" name="Int. J. Syst. Evol. Microbiol.">
        <title>Mariniphaga sediminis sp. nov., isolated from coastal sediment.</title>
        <authorList>
            <person name="Wang F.Q."/>
            <person name="Shen Q.Y."/>
            <person name="Chen G.J."/>
            <person name="Du Z.J."/>
        </authorList>
    </citation>
    <scope>NUCLEOTIDE SEQUENCE [LARGE SCALE GENOMIC DNA]</scope>
    <source>
        <strain evidence="2 3">SY21</strain>
    </source>
</reference>
<keyword evidence="2" id="KW-0413">Isomerase</keyword>
<dbReference type="RefSeq" id="WP_119348927.1">
    <property type="nucleotide sequence ID" value="NZ_QWET01000003.1"/>
</dbReference>
<dbReference type="Pfam" id="PF01261">
    <property type="entry name" value="AP_endonuc_2"/>
    <property type="match status" value="1"/>
</dbReference>
<dbReference type="InterPro" id="IPR036237">
    <property type="entry name" value="Xyl_isomerase-like_sf"/>
</dbReference>
<dbReference type="EMBL" id="QWET01000003">
    <property type="protein sequence ID" value="RIH66340.1"/>
    <property type="molecule type" value="Genomic_DNA"/>
</dbReference>
<evidence type="ECO:0000313" key="3">
    <source>
        <dbReference type="Proteomes" id="UP000266441"/>
    </source>
</evidence>
<dbReference type="PANTHER" id="PTHR12110:SF53">
    <property type="entry name" value="BLR5974 PROTEIN"/>
    <property type="match status" value="1"/>
</dbReference>
<dbReference type="Proteomes" id="UP000266441">
    <property type="component" value="Unassembled WGS sequence"/>
</dbReference>
<feature type="domain" description="Xylose isomerase-like TIM barrel" evidence="1">
    <location>
        <begin position="71"/>
        <end position="292"/>
    </location>
</feature>
<dbReference type="AlphaFoldDB" id="A0A399D7N4"/>